<dbReference type="RefSeq" id="WP_132563649.1">
    <property type="nucleotide sequence ID" value="NZ_SMBH01000008.1"/>
</dbReference>
<accession>A0A4R3Q9I8</accession>
<dbReference type="Gene3D" id="6.10.250.730">
    <property type="match status" value="1"/>
</dbReference>
<dbReference type="Proteomes" id="UP000294576">
    <property type="component" value="Unassembled WGS sequence"/>
</dbReference>
<sequence length="98" mass="11179">MASSRFDHPVYVRRKHFIEEITELGEAFDFLEEWPEESRDLAYETVVRACREAACGRFPLNAARQNFQRFVKRAGMLIEIGDVPNFAGAASNRNIGNA</sequence>
<dbReference type="InterPro" id="IPR010385">
    <property type="entry name" value="DUF982"/>
</dbReference>
<dbReference type="EMBL" id="SMBH01000008">
    <property type="protein sequence ID" value="TCU14666.1"/>
    <property type="molecule type" value="Genomic_DNA"/>
</dbReference>
<organism evidence="1 2">
    <name type="scientific">Rhizobium sullae</name>
    <name type="common">Rhizobium hedysari</name>
    <dbReference type="NCBI Taxonomy" id="50338"/>
    <lineage>
        <taxon>Bacteria</taxon>
        <taxon>Pseudomonadati</taxon>
        <taxon>Pseudomonadota</taxon>
        <taxon>Alphaproteobacteria</taxon>
        <taxon>Hyphomicrobiales</taxon>
        <taxon>Rhizobiaceae</taxon>
        <taxon>Rhizobium/Agrobacterium group</taxon>
        <taxon>Rhizobium</taxon>
    </lineage>
</organism>
<protein>
    <submittedName>
        <fullName evidence="1">Uncharacterized protein DUF982</fullName>
    </submittedName>
</protein>
<dbReference type="Pfam" id="PF06169">
    <property type="entry name" value="DUF982"/>
    <property type="match status" value="1"/>
</dbReference>
<gene>
    <name evidence="1" type="ORF">EV132_10832</name>
</gene>
<proteinExistence type="predicted"/>
<comment type="caution">
    <text evidence="1">The sequence shown here is derived from an EMBL/GenBank/DDBJ whole genome shotgun (WGS) entry which is preliminary data.</text>
</comment>
<reference evidence="1 2" key="1">
    <citation type="submission" date="2019-03" db="EMBL/GenBank/DDBJ databases">
        <title>Genomic Encyclopedia of Type Strains, Phase IV (KMG-V): Genome sequencing to study the core and pangenomes of soil and plant-associated prokaryotes.</title>
        <authorList>
            <person name="Whitman W."/>
        </authorList>
    </citation>
    <scope>NUCLEOTIDE SEQUENCE [LARGE SCALE GENOMIC DNA]</scope>
    <source>
        <strain evidence="1 2">Hc14</strain>
    </source>
</reference>
<evidence type="ECO:0000313" key="1">
    <source>
        <dbReference type="EMBL" id="TCU14666.1"/>
    </source>
</evidence>
<name>A0A4R3Q9I8_RHISU</name>
<evidence type="ECO:0000313" key="2">
    <source>
        <dbReference type="Proteomes" id="UP000294576"/>
    </source>
</evidence>
<dbReference type="AlphaFoldDB" id="A0A4R3Q9I8"/>